<proteinExistence type="predicted"/>
<dbReference type="EMBL" id="LAZR01060632">
    <property type="protein sequence ID" value="KKK65283.1"/>
    <property type="molecule type" value="Genomic_DNA"/>
</dbReference>
<evidence type="ECO:0000313" key="1">
    <source>
        <dbReference type="EMBL" id="KKK65283.1"/>
    </source>
</evidence>
<organism evidence="1">
    <name type="scientific">marine sediment metagenome</name>
    <dbReference type="NCBI Taxonomy" id="412755"/>
    <lineage>
        <taxon>unclassified sequences</taxon>
        <taxon>metagenomes</taxon>
        <taxon>ecological metagenomes</taxon>
    </lineage>
</organism>
<feature type="non-terminal residue" evidence="1">
    <location>
        <position position="1"/>
    </location>
</feature>
<gene>
    <name evidence="1" type="ORF">LCGC14_2975700</name>
</gene>
<reference evidence="1" key="1">
    <citation type="journal article" date="2015" name="Nature">
        <title>Complex archaea that bridge the gap between prokaryotes and eukaryotes.</title>
        <authorList>
            <person name="Spang A."/>
            <person name="Saw J.H."/>
            <person name="Jorgensen S.L."/>
            <person name="Zaremba-Niedzwiedzka K."/>
            <person name="Martijn J."/>
            <person name="Lind A.E."/>
            <person name="van Eijk R."/>
            <person name="Schleper C."/>
            <person name="Guy L."/>
            <person name="Ettema T.J."/>
        </authorList>
    </citation>
    <scope>NUCLEOTIDE SEQUENCE</scope>
</reference>
<sequence>SRGVHLDQRLSSSDVTLGPAVGLYQMEKPTFNSVYADFLDNPVRKLFCMRTNEWAFPAISRFEQMAGNVYYATAIARMNYYRHPENLPHADDIDGLWNYYKKYWNSYLGATTRTQWDEAYNTLVAPLYTNSIDNI</sequence>
<comment type="caution">
    <text evidence="1">The sequence shown here is derived from an EMBL/GenBank/DDBJ whole genome shotgun (WGS) entry which is preliminary data.</text>
</comment>
<dbReference type="AlphaFoldDB" id="A0A0F8X8Z9"/>
<protein>
    <submittedName>
        <fullName evidence="1">Uncharacterized protein</fullName>
    </submittedName>
</protein>
<accession>A0A0F8X8Z9</accession>
<name>A0A0F8X8Z9_9ZZZZ</name>